<keyword evidence="3" id="KW-1185">Reference proteome</keyword>
<organism evidence="2 3">
    <name type="scientific">Helobdella robusta</name>
    <name type="common">Californian leech</name>
    <dbReference type="NCBI Taxonomy" id="6412"/>
    <lineage>
        <taxon>Eukaryota</taxon>
        <taxon>Metazoa</taxon>
        <taxon>Spiralia</taxon>
        <taxon>Lophotrochozoa</taxon>
        <taxon>Annelida</taxon>
        <taxon>Clitellata</taxon>
        <taxon>Hirudinea</taxon>
        <taxon>Rhynchobdellida</taxon>
        <taxon>Glossiphoniidae</taxon>
        <taxon>Helobdella</taxon>
    </lineage>
</organism>
<protein>
    <submittedName>
        <fullName evidence="1 2">Uncharacterized protein</fullName>
    </submittedName>
</protein>
<name>T1FYQ7_HELRO</name>
<accession>T1FYQ7</accession>
<dbReference type="RefSeq" id="XP_009022469.1">
    <property type="nucleotide sequence ID" value="XM_009024221.1"/>
</dbReference>
<proteinExistence type="predicted"/>
<reference evidence="2" key="3">
    <citation type="submission" date="2015-06" db="UniProtKB">
        <authorList>
            <consortium name="EnsemblMetazoa"/>
        </authorList>
    </citation>
    <scope>IDENTIFICATION</scope>
</reference>
<dbReference type="EMBL" id="AMQM01001270">
    <property type="status" value="NOT_ANNOTATED_CDS"/>
    <property type="molecule type" value="Genomic_DNA"/>
</dbReference>
<sequence length="82" mass="9006">YRRRRGDLILACKILQGTSDPAICPQLNRRAEANMGGCPSSLCARLAKKGCRKYFHLSRAVSPWNSLPFDGGHASTLGIFKT</sequence>
<dbReference type="Proteomes" id="UP000015101">
    <property type="component" value="Unassembled WGS sequence"/>
</dbReference>
<dbReference type="EMBL" id="KB097143">
    <property type="protein sequence ID" value="ESN99476.1"/>
    <property type="molecule type" value="Genomic_DNA"/>
</dbReference>
<dbReference type="GeneID" id="20213955"/>
<reference evidence="3" key="1">
    <citation type="submission" date="2012-12" db="EMBL/GenBank/DDBJ databases">
        <authorList>
            <person name="Hellsten U."/>
            <person name="Grimwood J."/>
            <person name="Chapman J.A."/>
            <person name="Shapiro H."/>
            <person name="Aerts A."/>
            <person name="Otillar R.P."/>
            <person name="Terry A.Y."/>
            <person name="Boore J.L."/>
            <person name="Simakov O."/>
            <person name="Marletaz F."/>
            <person name="Cho S.-J."/>
            <person name="Edsinger-Gonzales E."/>
            <person name="Havlak P."/>
            <person name="Kuo D.-H."/>
            <person name="Larsson T."/>
            <person name="Lv J."/>
            <person name="Arendt D."/>
            <person name="Savage R."/>
            <person name="Osoegawa K."/>
            <person name="de Jong P."/>
            <person name="Lindberg D.R."/>
            <person name="Seaver E.C."/>
            <person name="Weisblat D.A."/>
            <person name="Putnam N.H."/>
            <person name="Grigoriev I.V."/>
            <person name="Rokhsar D.S."/>
        </authorList>
    </citation>
    <scope>NUCLEOTIDE SEQUENCE</scope>
</reference>
<evidence type="ECO:0000313" key="3">
    <source>
        <dbReference type="Proteomes" id="UP000015101"/>
    </source>
</evidence>
<reference evidence="1 3" key="2">
    <citation type="journal article" date="2013" name="Nature">
        <title>Insights into bilaterian evolution from three spiralian genomes.</title>
        <authorList>
            <person name="Simakov O."/>
            <person name="Marletaz F."/>
            <person name="Cho S.J."/>
            <person name="Edsinger-Gonzales E."/>
            <person name="Havlak P."/>
            <person name="Hellsten U."/>
            <person name="Kuo D.H."/>
            <person name="Larsson T."/>
            <person name="Lv J."/>
            <person name="Arendt D."/>
            <person name="Savage R."/>
            <person name="Osoegawa K."/>
            <person name="de Jong P."/>
            <person name="Grimwood J."/>
            <person name="Chapman J.A."/>
            <person name="Shapiro H."/>
            <person name="Aerts A."/>
            <person name="Otillar R.P."/>
            <person name="Terry A.Y."/>
            <person name="Boore J.L."/>
            <person name="Grigoriev I.V."/>
            <person name="Lindberg D.R."/>
            <person name="Seaver E.C."/>
            <person name="Weisblat D.A."/>
            <person name="Putnam N.H."/>
            <person name="Rokhsar D.S."/>
        </authorList>
    </citation>
    <scope>NUCLEOTIDE SEQUENCE</scope>
</reference>
<dbReference type="EnsemblMetazoa" id="HelroT66773">
    <property type="protein sequence ID" value="HelroP66773"/>
    <property type="gene ID" value="HelroG66773"/>
</dbReference>
<evidence type="ECO:0000313" key="2">
    <source>
        <dbReference type="EnsemblMetazoa" id="HelroP66773"/>
    </source>
</evidence>
<dbReference type="InParanoid" id="T1FYQ7"/>
<gene>
    <name evidence="2" type="primary">20213955</name>
    <name evidence="1" type="ORF">HELRODRAFT_66773</name>
</gene>
<evidence type="ECO:0000313" key="1">
    <source>
        <dbReference type="EMBL" id="ESN99476.1"/>
    </source>
</evidence>
<dbReference type="AlphaFoldDB" id="T1FYQ7"/>
<dbReference type="KEGG" id="hro:HELRODRAFT_66773"/>
<dbReference type="HOGENOM" id="CLU_2564947_0_0_1"/>
<dbReference type="CTD" id="20213955"/>